<comment type="caution">
    <text evidence="2">The sequence shown here is derived from an EMBL/GenBank/DDBJ whole genome shotgun (WGS) entry which is preliminary data.</text>
</comment>
<evidence type="ECO:0000313" key="2">
    <source>
        <dbReference type="EMBL" id="KKQ74767.1"/>
    </source>
</evidence>
<accession>A0A0G0K7G5</accession>
<dbReference type="PANTHER" id="PTHR12631">
    <property type="entry name" value="ALPHA-L-IDURONIDASE"/>
    <property type="match status" value="1"/>
</dbReference>
<dbReference type="GO" id="GO:0004553">
    <property type="term" value="F:hydrolase activity, hydrolyzing O-glycosyl compounds"/>
    <property type="evidence" value="ECO:0007669"/>
    <property type="project" value="TreeGrafter"/>
</dbReference>
<dbReference type="Gene3D" id="3.20.20.80">
    <property type="entry name" value="Glycosidases"/>
    <property type="match status" value="1"/>
</dbReference>
<sequence length="482" mass="55093">MLKFLLMFWWFTLIFFITLPSTAWAITDPASVPNNKYGIHIITTNDKEIDSAKELVNSSGGDWGYVTIIIESYSRDQLKWQKFFDKLRNYHLIPIVRLATSPDGDTWKKPYEGEETAWADFLDSLNWPTKLRYVTIYNEPNHATEWGGSADPEEYAKVLDKTIDALKKKNPDFFVLNAGLDASAPQKTPAYYNEETYLNEMNQSVPGIFDKLDGWVSHSYPNPGFLGKPADKGRGTVRTWQWELDTLKKLGVTKNLPVFITETGWKHSQGDKIDNSLPSPETIGQYYKEAFADAWNTPQIITVTPFLLNYQSYPFDHFSFTTQEDVGFHPHYFALQSIPKQSGRPIQENKAELNKGEIYKTVVSGETYQILLTFKNTGQSIWNEYDNVQLFVQEGSKELGLLSVKIPADTKIEPGQTYTFEIVLKAPQSGSYKTVLNLYSGGKQFDSEPFEFITEVKETPAQTNNYLLKVLTLLNKFWKTIA</sequence>
<reference evidence="2 3" key="1">
    <citation type="journal article" date="2015" name="Nature">
        <title>rRNA introns, odd ribosomes, and small enigmatic genomes across a large radiation of phyla.</title>
        <authorList>
            <person name="Brown C.T."/>
            <person name="Hug L.A."/>
            <person name="Thomas B.C."/>
            <person name="Sharon I."/>
            <person name="Castelle C.J."/>
            <person name="Singh A."/>
            <person name="Wilkins M.J."/>
            <person name="Williams K.H."/>
            <person name="Banfield J.F."/>
        </authorList>
    </citation>
    <scope>NUCLEOTIDE SEQUENCE [LARGE SCALE GENOMIC DNA]</scope>
</reference>
<evidence type="ECO:0000256" key="1">
    <source>
        <dbReference type="SAM" id="SignalP"/>
    </source>
</evidence>
<feature type="signal peptide" evidence="1">
    <location>
        <begin position="1"/>
        <end position="25"/>
    </location>
</feature>
<dbReference type="PANTHER" id="PTHR12631:SF10">
    <property type="entry name" value="BETA-XYLOSIDASE-LIKE PROTEIN-RELATED"/>
    <property type="match status" value="1"/>
</dbReference>
<protein>
    <submittedName>
        <fullName evidence="2">Uncharacterized protein</fullName>
    </submittedName>
</protein>
<name>A0A0G0K7G5_9BACT</name>
<dbReference type="SUPFAM" id="SSF51445">
    <property type="entry name" value="(Trans)glycosidases"/>
    <property type="match status" value="1"/>
</dbReference>
<proteinExistence type="predicted"/>
<dbReference type="Proteomes" id="UP000034181">
    <property type="component" value="Unassembled WGS sequence"/>
</dbReference>
<gene>
    <name evidence="2" type="ORF">US96_C0026G0015</name>
</gene>
<dbReference type="InterPro" id="IPR017853">
    <property type="entry name" value="GH"/>
</dbReference>
<dbReference type="InterPro" id="IPR051923">
    <property type="entry name" value="Glycosyl_Hydrolase_39"/>
</dbReference>
<dbReference type="EMBL" id="LBUZ01000026">
    <property type="protein sequence ID" value="KKQ74767.1"/>
    <property type="molecule type" value="Genomic_DNA"/>
</dbReference>
<evidence type="ECO:0000313" key="3">
    <source>
        <dbReference type="Proteomes" id="UP000034181"/>
    </source>
</evidence>
<feature type="chain" id="PRO_5002533183" evidence="1">
    <location>
        <begin position="26"/>
        <end position="482"/>
    </location>
</feature>
<organism evidence="2 3">
    <name type="scientific">Candidatus Woesebacteria bacterium GW2011_GWB1_38_5b</name>
    <dbReference type="NCBI Taxonomy" id="1618569"/>
    <lineage>
        <taxon>Bacteria</taxon>
        <taxon>Candidatus Woeseibacteriota</taxon>
    </lineage>
</organism>
<keyword evidence="1" id="KW-0732">Signal</keyword>
<dbReference type="Gene3D" id="2.60.40.10">
    <property type="entry name" value="Immunoglobulins"/>
    <property type="match status" value="1"/>
</dbReference>
<dbReference type="InterPro" id="IPR013783">
    <property type="entry name" value="Ig-like_fold"/>
</dbReference>
<dbReference type="AlphaFoldDB" id="A0A0G0K7G5"/>